<protein>
    <submittedName>
        <fullName evidence="2">Uncharacterized protein</fullName>
    </submittedName>
</protein>
<feature type="transmembrane region" description="Helical" evidence="1">
    <location>
        <begin position="16"/>
        <end position="34"/>
    </location>
</feature>
<evidence type="ECO:0000313" key="2">
    <source>
        <dbReference type="EMBL" id="NIA56326.1"/>
    </source>
</evidence>
<keyword evidence="1" id="KW-0812">Transmembrane</keyword>
<name>A0ABX0PGD3_9BURK</name>
<evidence type="ECO:0000313" key="3">
    <source>
        <dbReference type="Proteomes" id="UP000716322"/>
    </source>
</evidence>
<keyword evidence="1" id="KW-0472">Membrane</keyword>
<feature type="transmembrane region" description="Helical" evidence="1">
    <location>
        <begin position="68"/>
        <end position="87"/>
    </location>
</feature>
<accession>A0ABX0PGD3</accession>
<reference evidence="2 3" key="1">
    <citation type="submission" date="2020-03" db="EMBL/GenBank/DDBJ databases">
        <title>Genome sequence of strain Massilia sp. TW-1.</title>
        <authorList>
            <person name="Chaudhary D.K."/>
        </authorList>
    </citation>
    <scope>NUCLEOTIDE SEQUENCE [LARGE SCALE GENOMIC DNA]</scope>
    <source>
        <strain evidence="2 3">TW-1</strain>
    </source>
</reference>
<evidence type="ECO:0000256" key="1">
    <source>
        <dbReference type="SAM" id="Phobius"/>
    </source>
</evidence>
<proteinExistence type="predicted"/>
<sequence length="114" mass="12559">MPGLFFASWSGQISRWLVWFGCGIVGIGLVPTLADYLSRGAVGLVTDPVGQLRGDRPRIVPVEAGVYFPRYVFVVIGLVVLIAAVISKRCSLQSFTRHLPISKVLKTINYQRLI</sequence>
<keyword evidence="3" id="KW-1185">Reference proteome</keyword>
<organism evidence="2 3">
    <name type="scientific">Telluria antibiotica</name>
    <dbReference type="NCBI Taxonomy" id="2717319"/>
    <lineage>
        <taxon>Bacteria</taxon>
        <taxon>Pseudomonadati</taxon>
        <taxon>Pseudomonadota</taxon>
        <taxon>Betaproteobacteria</taxon>
        <taxon>Burkholderiales</taxon>
        <taxon>Oxalobacteraceae</taxon>
        <taxon>Telluria group</taxon>
        <taxon>Telluria</taxon>
    </lineage>
</organism>
<gene>
    <name evidence="2" type="ORF">HAV22_22095</name>
</gene>
<comment type="caution">
    <text evidence="2">The sequence shown here is derived from an EMBL/GenBank/DDBJ whole genome shotgun (WGS) entry which is preliminary data.</text>
</comment>
<dbReference type="EMBL" id="JAAQOM010000014">
    <property type="protein sequence ID" value="NIA56326.1"/>
    <property type="molecule type" value="Genomic_DNA"/>
</dbReference>
<dbReference type="Proteomes" id="UP000716322">
    <property type="component" value="Unassembled WGS sequence"/>
</dbReference>
<keyword evidence="1" id="KW-1133">Transmembrane helix</keyword>